<evidence type="ECO:0000259" key="2">
    <source>
        <dbReference type="SMART" id="SM00409"/>
    </source>
</evidence>
<proteinExistence type="predicted"/>
<dbReference type="InterPro" id="IPR036179">
    <property type="entry name" value="Ig-like_dom_sf"/>
</dbReference>
<dbReference type="PANTHER" id="PTHR13817:SF168">
    <property type="match status" value="1"/>
</dbReference>
<evidence type="ECO:0000313" key="3">
    <source>
        <dbReference type="Ensembl" id="ENSPMAP00000003164.1"/>
    </source>
</evidence>
<dbReference type="InterPro" id="IPR050964">
    <property type="entry name" value="Striated_Muscle_Regulatory"/>
</dbReference>
<feature type="domain" description="Immunoglobulin" evidence="2">
    <location>
        <begin position="12"/>
        <end position="108"/>
    </location>
</feature>
<dbReference type="InterPro" id="IPR003599">
    <property type="entry name" value="Ig_sub"/>
</dbReference>
<dbReference type="FunFam" id="2.60.40.10:FF:000111">
    <property type="entry name" value="Myosin-binding protein C, slow type"/>
    <property type="match status" value="1"/>
</dbReference>
<keyword evidence="1" id="KW-0677">Repeat</keyword>
<dbReference type="Ensembl" id="ENSPMAT00000003179.1">
    <property type="protein sequence ID" value="ENSPMAP00000003164.1"/>
    <property type="gene ID" value="ENSPMAG00000002904.1"/>
</dbReference>
<organism evidence="3">
    <name type="scientific">Petromyzon marinus</name>
    <name type="common">Sea lamprey</name>
    <dbReference type="NCBI Taxonomy" id="7757"/>
    <lineage>
        <taxon>Eukaryota</taxon>
        <taxon>Metazoa</taxon>
        <taxon>Chordata</taxon>
        <taxon>Craniata</taxon>
        <taxon>Vertebrata</taxon>
        <taxon>Cyclostomata</taxon>
        <taxon>Hyperoartia</taxon>
        <taxon>Petromyzontiformes</taxon>
        <taxon>Petromyzontidae</taxon>
        <taxon>Petromyzon</taxon>
    </lineage>
</organism>
<dbReference type="SUPFAM" id="SSF48726">
    <property type="entry name" value="Immunoglobulin"/>
    <property type="match status" value="1"/>
</dbReference>
<dbReference type="AlphaFoldDB" id="S4RD82"/>
<dbReference type="GO" id="GO:0045214">
    <property type="term" value="P:sarcomere organization"/>
    <property type="evidence" value="ECO:0007669"/>
    <property type="project" value="TreeGrafter"/>
</dbReference>
<dbReference type="Gene3D" id="2.60.40.10">
    <property type="entry name" value="Immunoglobulins"/>
    <property type="match status" value="1"/>
</dbReference>
<dbReference type="HOGENOM" id="CLU_1997829_0_0_1"/>
<dbReference type="SMART" id="SM00409">
    <property type="entry name" value="IG"/>
    <property type="match status" value="1"/>
</dbReference>
<sequence>RQELTGLFLEKPVSTVINMGGDATFVAKVHAESLSKKPSVKWFKGKWMDLASKAGKHLQFKEMYDRNTKDFTFEMKVIAAKENFSGSYRCEVSMKDKIDSCPFDITVEEPCSTAVLSHKMEDRCL</sequence>
<reference evidence="3" key="2">
    <citation type="submission" date="2025-09" db="UniProtKB">
        <authorList>
            <consortium name="Ensembl"/>
        </authorList>
    </citation>
    <scope>IDENTIFICATION</scope>
</reference>
<dbReference type="GeneTree" id="ENSGT00940000158254"/>
<dbReference type="PANTHER" id="PTHR13817">
    <property type="entry name" value="TITIN"/>
    <property type="match status" value="1"/>
</dbReference>
<protein>
    <recommendedName>
        <fullName evidence="2">Immunoglobulin domain-containing protein</fullName>
    </recommendedName>
</protein>
<dbReference type="InterPro" id="IPR013783">
    <property type="entry name" value="Ig-like_fold"/>
</dbReference>
<name>S4RD82_PETMA</name>
<dbReference type="GO" id="GO:0031430">
    <property type="term" value="C:M band"/>
    <property type="evidence" value="ECO:0007669"/>
    <property type="project" value="TreeGrafter"/>
</dbReference>
<reference evidence="3" key="1">
    <citation type="submission" date="2025-08" db="UniProtKB">
        <authorList>
            <consortium name="Ensembl"/>
        </authorList>
    </citation>
    <scope>IDENTIFICATION</scope>
</reference>
<dbReference type="STRING" id="7757.ENSPMAP00000003164"/>
<accession>S4RD82</accession>
<evidence type="ECO:0000256" key="1">
    <source>
        <dbReference type="ARBA" id="ARBA00022737"/>
    </source>
</evidence>